<evidence type="ECO:0000313" key="1">
    <source>
        <dbReference type="EMBL" id="KAI7949375.1"/>
    </source>
</evidence>
<proteinExistence type="predicted"/>
<sequence length="228" mass="26088">MRAGDIGRVINMWNRWAVMANGMTGLRNYAIHLPRMVLLLTKVLPEGLATVLRHPLLVCPSGRPNHFVGKDFYLENQNFWLKYFYNHSGIGTEINRLKEVFSLNISISCCSSLMLFSCVNWCRASRGTQNLVVQSHKHELTSDSINNFLKMAQQHEILSDKTTQKTQIKDVYTDGRDALQEDFKKKAASLTGCDRQQLSSTALQLDRLKMKCQLMMTKKTVAWKLMSN</sequence>
<accession>A0ACC0ED63</accession>
<reference evidence="1 2" key="3">
    <citation type="journal article" date="2022" name="Microbiol. Spectr.">
        <title>Folding features and dynamics of 3D genome architecture in plant fungal pathogens.</title>
        <authorList>
            <person name="Xia C."/>
        </authorList>
    </citation>
    <scope>NUCLEOTIDE SEQUENCE [LARGE SCALE GENOMIC DNA]</scope>
    <source>
        <strain evidence="1 2">93-210</strain>
    </source>
</reference>
<organism evidence="1 2">
    <name type="scientific">Puccinia striiformis f. sp. tritici</name>
    <dbReference type="NCBI Taxonomy" id="168172"/>
    <lineage>
        <taxon>Eukaryota</taxon>
        <taxon>Fungi</taxon>
        <taxon>Dikarya</taxon>
        <taxon>Basidiomycota</taxon>
        <taxon>Pucciniomycotina</taxon>
        <taxon>Pucciniomycetes</taxon>
        <taxon>Pucciniales</taxon>
        <taxon>Pucciniaceae</taxon>
        <taxon>Puccinia</taxon>
    </lineage>
</organism>
<reference evidence="2" key="2">
    <citation type="journal article" date="2018" name="Mol. Plant Microbe Interact.">
        <title>Genome sequence resources for the wheat stripe rust pathogen (Puccinia striiformis f. sp. tritici) and the barley stripe rust pathogen (Puccinia striiformis f. sp. hordei).</title>
        <authorList>
            <person name="Xia C."/>
            <person name="Wang M."/>
            <person name="Yin C."/>
            <person name="Cornejo O.E."/>
            <person name="Hulbert S.H."/>
            <person name="Chen X."/>
        </authorList>
    </citation>
    <scope>NUCLEOTIDE SEQUENCE [LARGE SCALE GENOMIC DNA]</scope>
    <source>
        <strain evidence="2">93-210</strain>
    </source>
</reference>
<dbReference type="EMBL" id="CM045872">
    <property type="protein sequence ID" value="KAI7949375.1"/>
    <property type="molecule type" value="Genomic_DNA"/>
</dbReference>
<evidence type="ECO:0000313" key="2">
    <source>
        <dbReference type="Proteomes" id="UP001060170"/>
    </source>
</evidence>
<name>A0ACC0ED63_9BASI</name>
<feature type="non-terminal residue" evidence="1">
    <location>
        <position position="228"/>
    </location>
</feature>
<comment type="caution">
    <text evidence="1">The sequence shown here is derived from an EMBL/GenBank/DDBJ whole genome shotgun (WGS) entry which is preliminary data.</text>
</comment>
<protein>
    <submittedName>
        <fullName evidence="1">Uncharacterized protein</fullName>
    </submittedName>
</protein>
<reference evidence="2" key="1">
    <citation type="journal article" date="2018" name="BMC Genomics">
        <title>Genomic insights into host adaptation between the wheat stripe rust pathogen (Puccinia striiformis f. sp. tritici) and the barley stripe rust pathogen (Puccinia striiformis f. sp. hordei).</title>
        <authorList>
            <person name="Xia C."/>
            <person name="Wang M."/>
            <person name="Yin C."/>
            <person name="Cornejo O.E."/>
            <person name="Hulbert S.H."/>
            <person name="Chen X."/>
        </authorList>
    </citation>
    <scope>NUCLEOTIDE SEQUENCE [LARGE SCALE GENOMIC DNA]</scope>
    <source>
        <strain evidence="2">93-210</strain>
    </source>
</reference>
<dbReference type="Proteomes" id="UP001060170">
    <property type="component" value="Chromosome 8"/>
</dbReference>
<gene>
    <name evidence="1" type="ORF">MJO28_008196</name>
</gene>
<keyword evidence="2" id="KW-1185">Reference proteome</keyword>